<dbReference type="PROSITE" id="PS50005">
    <property type="entry name" value="TPR"/>
    <property type="match status" value="2"/>
</dbReference>
<dbReference type="EMBL" id="CP022741">
    <property type="protein sequence ID" value="ASU21593.1"/>
    <property type="molecule type" value="Genomic_DNA"/>
</dbReference>
<dbReference type="Proteomes" id="UP000215148">
    <property type="component" value="Chromosome 1"/>
</dbReference>
<evidence type="ECO:0000256" key="4">
    <source>
        <dbReference type="SAM" id="Phobius"/>
    </source>
</evidence>
<gene>
    <name evidence="5" type="ORF">CCZ37_02845</name>
</gene>
<proteinExistence type="predicted"/>
<feature type="repeat" description="TPR" evidence="3">
    <location>
        <begin position="122"/>
        <end position="155"/>
    </location>
</feature>
<keyword evidence="1 2" id="KW-1003">Cell membrane</keyword>
<organism evidence="5 6">
    <name type="scientific">Vibrio qinghaiensis</name>
    <dbReference type="NCBI Taxonomy" id="2025808"/>
    <lineage>
        <taxon>Bacteria</taxon>
        <taxon>Pseudomonadati</taxon>
        <taxon>Pseudomonadota</taxon>
        <taxon>Gammaproteobacteria</taxon>
        <taxon>Vibrionales</taxon>
        <taxon>Vibrionaceae</taxon>
        <taxon>Vibrio</taxon>
    </lineage>
</organism>
<dbReference type="GO" id="GO:0005886">
    <property type="term" value="C:plasma membrane"/>
    <property type="evidence" value="ECO:0007669"/>
    <property type="project" value="UniProtKB-SubCell"/>
</dbReference>
<feature type="transmembrane region" description="Helical" evidence="4">
    <location>
        <begin position="12"/>
        <end position="37"/>
    </location>
</feature>
<evidence type="ECO:0000256" key="2">
    <source>
        <dbReference type="PIRNR" id="PIRNR004654"/>
    </source>
</evidence>
<dbReference type="InterPro" id="IPR019734">
    <property type="entry name" value="TPR_rpt"/>
</dbReference>
<keyword evidence="3" id="KW-0802">TPR repeat</keyword>
<comment type="function">
    <text evidence="2">May be involved in cell division.</text>
</comment>
<evidence type="ECO:0000256" key="3">
    <source>
        <dbReference type="PROSITE-ProRule" id="PRU00339"/>
    </source>
</evidence>
<evidence type="ECO:0000256" key="1">
    <source>
        <dbReference type="ARBA" id="ARBA00022475"/>
    </source>
</evidence>
<name>A0A223MVS8_9VIBR</name>
<sequence length="327" mass="38014">MPRLMRYTDLSWALGYTGVLFVKWFPTAALSALILMMSGCASTQNDNQSQWVYPPMAVPLQSSLQQQVQIARLTQLLQRTDLPDDVRAKMFYERGNNYDSVGLRTLARLDFEQSLALNPAQPDIFNLLGVYYTQVAEFDAAYEAFDSTLELEPDNFYAERNRAIALYYGDRTELALEEIRAHYQHDPSDPFRALWLYIIQSESEPLQARVDLFNRYQVRDDQWGWLLVALTLKEISEEQAFKMILEEGSGNAIQAQRLTEVYFYLAKRYQQEGNYAHAIALYKLALSFNVYEYVEHRYAYLELGKIFQQVRADYLAKAKAEQQESQQ</sequence>
<keyword evidence="4" id="KW-1133">Transmembrane helix</keyword>
<keyword evidence="5" id="KW-0449">Lipoprotein</keyword>
<dbReference type="PIRSF" id="PIRSF004654">
    <property type="entry name" value="NlpI"/>
    <property type="match status" value="1"/>
</dbReference>
<dbReference type="SMART" id="SM00028">
    <property type="entry name" value="TPR"/>
    <property type="match status" value="4"/>
</dbReference>
<dbReference type="NCBIfam" id="NF008391">
    <property type="entry name" value="PRK11189.1"/>
    <property type="match status" value="1"/>
</dbReference>
<dbReference type="Gene3D" id="1.25.40.10">
    <property type="entry name" value="Tetratricopeptide repeat domain"/>
    <property type="match status" value="1"/>
</dbReference>
<comment type="subcellular location">
    <subcellularLocation>
        <location evidence="2">Cell membrane</location>
    </subcellularLocation>
</comment>
<dbReference type="AlphaFoldDB" id="A0A223MVS8"/>
<keyword evidence="6" id="KW-1185">Reference proteome</keyword>
<evidence type="ECO:0000313" key="5">
    <source>
        <dbReference type="EMBL" id="ASU21593.1"/>
    </source>
</evidence>
<accession>A0A223MVS8</accession>
<dbReference type="SUPFAM" id="SSF48452">
    <property type="entry name" value="TPR-like"/>
    <property type="match status" value="1"/>
</dbReference>
<dbReference type="InterPro" id="IPR011990">
    <property type="entry name" value="TPR-like_helical_dom_sf"/>
</dbReference>
<dbReference type="KEGG" id="vqi:CCZ37_02845"/>
<dbReference type="InterPro" id="IPR023605">
    <property type="entry name" value="Lipoprotein_NlpI"/>
</dbReference>
<keyword evidence="4" id="KW-0812">Transmembrane</keyword>
<evidence type="ECO:0000313" key="6">
    <source>
        <dbReference type="Proteomes" id="UP000215148"/>
    </source>
</evidence>
<keyword evidence="2 4" id="KW-0472">Membrane</keyword>
<protein>
    <recommendedName>
        <fullName evidence="2">Lipoprotein NlpI</fullName>
    </recommendedName>
</protein>
<reference evidence="5 6" key="1">
    <citation type="submission" date="2017-08" db="EMBL/GenBank/DDBJ databases">
        <title>The Vibrio qinghaiensis sp.-Q67 is a luminous bacteria isolated firstly from Qinghai lake, Qinghai province, China, which has been proved to be very sensitive to detect environmental and food pollutants. Therefore, complete genome analysis of V. qinghaiensis sp.-Q67 highlights the potential application of this strain on detection of hazards in the contaminated environments.</title>
        <authorList>
            <person name="Gong L."/>
        </authorList>
    </citation>
    <scope>NUCLEOTIDE SEQUENCE [LARGE SCALE GENOMIC DNA]</scope>
    <source>
        <strain evidence="5 6">Q67</strain>
    </source>
</reference>
<feature type="repeat" description="TPR" evidence="3">
    <location>
        <begin position="259"/>
        <end position="292"/>
    </location>
</feature>
<comment type="subunit">
    <text evidence="2">Homodimer.</text>
</comment>